<feature type="binding site" evidence="1">
    <location>
        <position position="310"/>
    </location>
    <ligand>
        <name>Zn(2+)</name>
        <dbReference type="ChEBI" id="CHEBI:29105"/>
    </ligand>
</feature>
<dbReference type="Proteomes" id="UP001232019">
    <property type="component" value="Chromosome"/>
</dbReference>
<evidence type="ECO:0000256" key="1">
    <source>
        <dbReference type="PIRSR" id="PIRSR607822-1"/>
    </source>
</evidence>
<sequence length="384" mass="43634">MEIDDFAASMYKLCDYKIDEPDYLLTGNLGKVLSLLNLAEYHKDEYYYDTAISHLNQVIKRIGDDQGVKFTNAISNGLGGLGFCLLFLQRSSFSDPSNKGSELLSWIADQVYKQSKSQIAESDFDTNYSAIGGINFLTKYHSNIYQDYDRLDNLADLLYSQINDFNFGRVLANKRYQEGGKYHIQLGIAHGVSGIVLSLLALQKVVNNKKIDEMIRLSLEFLASFYKPYHQNEQCFLFPRSVTLEGKPHLQEKTTANIGWCSSDLSVAYTFLLAGKQLGQERIFQFGNEVLSDFLKFDPDLLPIVDINLCHGFAGFSLIFKSCADLTNRDDARMAAYSYRIKTIENLGRRSHDNFWFGKLGAYNVIINEIVGDKLGWNELLFQN</sequence>
<gene>
    <name evidence="2" type="ORF">QYS47_30445</name>
</gene>
<keyword evidence="1" id="KW-0479">Metal-binding</keyword>
<evidence type="ECO:0000313" key="2">
    <source>
        <dbReference type="EMBL" id="WNB18520.1"/>
    </source>
</evidence>
<organism evidence="2">
    <name type="scientific">Marivirga arenosa</name>
    <dbReference type="NCBI Taxonomy" id="3059076"/>
    <lineage>
        <taxon>Bacteria</taxon>
        <taxon>Pseudomonadati</taxon>
        <taxon>Bacteroidota</taxon>
        <taxon>Cytophagia</taxon>
        <taxon>Cytophagales</taxon>
        <taxon>Marivirgaceae</taxon>
        <taxon>Marivirga</taxon>
    </lineage>
</organism>
<dbReference type="InterPro" id="IPR007822">
    <property type="entry name" value="LANC-like"/>
</dbReference>
<dbReference type="RefSeq" id="WP_322348030.1">
    <property type="nucleotide sequence ID" value="NZ_CP129968.2"/>
</dbReference>
<accession>A0AA51ZXH5</accession>
<dbReference type="KEGG" id="marp:QYS47_30445"/>
<dbReference type="SUPFAM" id="SSF158745">
    <property type="entry name" value="LanC-like"/>
    <property type="match status" value="1"/>
</dbReference>
<feature type="binding site" evidence="1">
    <location>
        <position position="261"/>
    </location>
    <ligand>
        <name>Zn(2+)</name>
        <dbReference type="ChEBI" id="CHEBI:29105"/>
    </ligand>
</feature>
<protein>
    <submittedName>
        <fullName evidence="2">Lanthionine synthetase LanC family protein</fullName>
    </submittedName>
</protein>
<dbReference type="GO" id="GO:0031179">
    <property type="term" value="P:peptide modification"/>
    <property type="evidence" value="ECO:0007669"/>
    <property type="project" value="InterPro"/>
</dbReference>
<keyword evidence="1" id="KW-0862">Zinc</keyword>
<dbReference type="Pfam" id="PF05147">
    <property type="entry name" value="LANC_like"/>
    <property type="match status" value="1"/>
</dbReference>
<feature type="binding site" evidence="1">
    <location>
        <position position="311"/>
    </location>
    <ligand>
        <name>Zn(2+)</name>
        <dbReference type="ChEBI" id="CHEBI:29105"/>
    </ligand>
</feature>
<dbReference type="Gene3D" id="1.50.10.20">
    <property type="match status" value="1"/>
</dbReference>
<dbReference type="SMART" id="SM01260">
    <property type="entry name" value="LANC_like"/>
    <property type="match status" value="1"/>
</dbReference>
<proteinExistence type="predicted"/>
<dbReference type="EMBL" id="CP129968">
    <property type="protein sequence ID" value="WNB18520.1"/>
    <property type="molecule type" value="Genomic_DNA"/>
</dbReference>
<dbReference type="GO" id="GO:0046872">
    <property type="term" value="F:metal ion binding"/>
    <property type="evidence" value="ECO:0007669"/>
    <property type="project" value="UniProtKB-KW"/>
</dbReference>
<name>A0AA51ZXH5_9BACT</name>
<dbReference type="PRINTS" id="PR01950">
    <property type="entry name" value="LANCSUPER"/>
</dbReference>
<reference evidence="2" key="1">
    <citation type="submission" date="2023-08" db="EMBL/GenBank/DDBJ databases">
        <title>Comparative genomics and taxonomic characterization of three novel marine species of genus Marivirga.</title>
        <authorList>
            <person name="Muhammad N."/>
            <person name="Kim S.-G."/>
        </authorList>
    </citation>
    <scope>NUCLEOTIDE SEQUENCE</scope>
    <source>
        <strain evidence="2">BKB1-2</strain>
    </source>
</reference>
<dbReference type="AlphaFoldDB" id="A0AA51ZXH5"/>